<comment type="similarity">
    <text evidence="2 9">Belongs to the DMRL synthase family.</text>
</comment>
<feature type="binding site" evidence="9">
    <location>
        <position position="23"/>
    </location>
    <ligand>
        <name>5-amino-6-(D-ribitylamino)uracil</name>
        <dbReference type="ChEBI" id="CHEBI:15934"/>
    </ligand>
</feature>
<feature type="binding site" evidence="9">
    <location>
        <begin position="57"/>
        <end position="59"/>
    </location>
    <ligand>
        <name>5-amino-6-(D-ribitylamino)uracil</name>
        <dbReference type="ChEBI" id="CHEBI:15934"/>
    </ligand>
</feature>
<dbReference type="FunFam" id="3.40.50.960:FF:000001">
    <property type="entry name" value="6,7-dimethyl-8-ribityllumazine synthase"/>
    <property type="match status" value="1"/>
</dbReference>
<dbReference type="CDD" id="cd09209">
    <property type="entry name" value="Lumazine_synthase-I"/>
    <property type="match status" value="1"/>
</dbReference>
<comment type="function">
    <text evidence="7 9">Catalyzes the formation of 6,7-dimethyl-8-ribityllumazine by condensation of 5-amino-6-(D-ribitylamino)uracil with 3,4-dihydroxy-2-butanone 4-phosphate. This is the penultimate step in the biosynthesis of riboflavin.</text>
</comment>
<dbReference type="Proteomes" id="UP000319383">
    <property type="component" value="Chromosome"/>
</dbReference>
<feature type="binding site" evidence="9">
    <location>
        <begin position="81"/>
        <end position="83"/>
    </location>
    <ligand>
        <name>5-amino-6-(D-ribitylamino)uracil</name>
        <dbReference type="ChEBI" id="CHEBI:15934"/>
    </ligand>
</feature>
<gene>
    <name evidence="9 10" type="primary">ribH</name>
    <name evidence="10" type="ORF">Mal52_26490</name>
</gene>
<dbReference type="GO" id="GO:0009231">
    <property type="term" value="P:riboflavin biosynthetic process"/>
    <property type="evidence" value="ECO:0007669"/>
    <property type="project" value="UniProtKB-UniRule"/>
</dbReference>
<evidence type="ECO:0000256" key="6">
    <source>
        <dbReference type="ARBA" id="ARBA00048785"/>
    </source>
</evidence>
<protein>
    <recommendedName>
        <fullName evidence="8 9">6,7-dimethyl-8-ribityllumazine synthase</fullName>
        <shortName evidence="9">DMRL synthase</shortName>
        <shortName evidence="9">LS</shortName>
        <shortName evidence="9">Lumazine synthase</shortName>
        <ecNumber evidence="3 9">2.5.1.78</ecNumber>
    </recommendedName>
</protein>
<evidence type="ECO:0000256" key="7">
    <source>
        <dbReference type="ARBA" id="ARBA00058151"/>
    </source>
</evidence>
<evidence type="ECO:0000256" key="5">
    <source>
        <dbReference type="ARBA" id="ARBA00022679"/>
    </source>
</evidence>
<dbReference type="GO" id="GO:0000906">
    <property type="term" value="F:6,7-dimethyl-8-ribityllumazine synthase activity"/>
    <property type="evidence" value="ECO:0007669"/>
    <property type="project" value="UniProtKB-UniRule"/>
</dbReference>
<keyword evidence="11" id="KW-1185">Reference proteome</keyword>
<feature type="active site" description="Proton donor" evidence="9">
    <location>
        <position position="89"/>
    </location>
</feature>
<dbReference type="PANTHER" id="PTHR21058:SF0">
    <property type="entry name" value="6,7-DIMETHYL-8-RIBITYLLUMAZINE SYNTHASE"/>
    <property type="match status" value="1"/>
</dbReference>
<dbReference type="EC" id="2.5.1.78" evidence="3 9"/>
<feature type="binding site" evidence="9">
    <location>
        <position position="114"/>
    </location>
    <ligand>
        <name>5-amino-6-(D-ribitylamino)uracil</name>
        <dbReference type="ChEBI" id="CHEBI:15934"/>
    </ligand>
</feature>
<dbReference type="HAMAP" id="MF_00178">
    <property type="entry name" value="Lumazine_synth"/>
    <property type="match status" value="1"/>
</dbReference>
<evidence type="ECO:0000313" key="10">
    <source>
        <dbReference type="EMBL" id="QDU44171.1"/>
    </source>
</evidence>
<dbReference type="KEGG" id="sdyn:Mal52_26490"/>
<evidence type="ECO:0000256" key="8">
    <source>
        <dbReference type="ARBA" id="ARBA00072606"/>
    </source>
</evidence>
<evidence type="ECO:0000256" key="2">
    <source>
        <dbReference type="ARBA" id="ARBA00007424"/>
    </source>
</evidence>
<comment type="pathway">
    <text evidence="1 9">Cofactor biosynthesis; riboflavin biosynthesis; riboflavin from 2-hydroxy-3-oxobutyl phosphate and 5-amino-6-(D-ribitylamino)uracil: step 1/2.</text>
</comment>
<dbReference type="UniPathway" id="UPA00275">
    <property type="reaction ID" value="UER00404"/>
</dbReference>
<organism evidence="10 11">
    <name type="scientific">Symmachiella dynata</name>
    <dbReference type="NCBI Taxonomy" id="2527995"/>
    <lineage>
        <taxon>Bacteria</taxon>
        <taxon>Pseudomonadati</taxon>
        <taxon>Planctomycetota</taxon>
        <taxon>Planctomycetia</taxon>
        <taxon>Planctomycetales</taxon>
        <taxon>Planctomycetaceae</taxon>
        <taxon>Symmachiella</taxon>
    </lineage>
</organism>
<evidence type="ECO:0000256" key="4">
    <source>
        <dbReference type="ARBA" id="ARBA00022619"/>
    </source>
</evidence>
<evidence type="ECO:0000313" key="11">
    <source>
        <dbReference type="Proteomes" id="UP000319383"/>
    </source>
</evidence>
<evidence type="ECO:0000256" key="1">
    <source>
        <dbReference type="ARBA" id="ARBA00004917"/>
    </source>
</evidence>
<proteinExistence type="inferred from homology"/>
<feature type="binding site" evidence="9">
    <location>
        <position position="128"/>
    </location>
    <ligand>
        <name>(2S)-2-hydroxy-3-oxobutyl phosphate</name>
        <dbReference type="ChEBI" id="CHEBI:58830"/>
    </ligand>
</feature>
<feature type="binding site" evidence="9">
    <location>
        <begin position="86"/>
        <end position="87"/>
    </location>
    <ligand>
        <name>(2S)-2-hydroxy-3-oxobutyl phosphate</name>
        <dbReference type="ChEBI" id="CHEBI:58830"/>
    </ligand>
</feature>
<keyword evidence="4 9" id="KW-0686">Riboflavin biosynthesis</keyword>
<name>A0A517ZNY7_9PLAN</name>
<dbReference type="RefSeq" id="WP_145376555.1">
    <property type="nucleotide sequence ID" value="NZ_CP036276.1"/>
</dbReference>
<evidence type="ECO:0000256" key="3">
    <source>
        <dbReference type="ARBA" id="ARBA00012664"/>
    </source>
</evidence>
<dbReference type="InterPro" id="IPR002180">
    <property type="entry name" value="LS/RS"/>
</dbReference>
<dbReference type="EMBL" id="CP036276">
    <property type="protein sequence ID" value="QDU44171.1"/>
    <property type="molecule type" value="Genomic_DNA"/>
</dbReference>
<sequence>MPEEIQGDLLSAAGRFAIVVARWNELVTRLMLDGAIDTLHRHGVADDQITVVWVPGSFEIPIVADNLARSGNYAGVCCLGAVIQGETTHDQYINQQVAAGIMQAGRETGVPVTFGVLTCQNMEQAQDRAGGKAGNKGRDAALAAIEMANLMAKLRG</sequence>
<dbReference type="InterPro" id="IPR036467">
    <property type="entry name" value="LS/RS_sf"/>
</dbReference>
<dbReference type="GO" id="GO:0009349">
    <property type="term" value="C:riboflavin synthase complex"/>
    <property type="evidence" value="ECO:0007669"/>
    <property type="project" value="UniProtKB-UniRule"/>
</dbReference>
<dbReference type="Pfam" id="PF00885">
    <property type="entry name" value="DMRL_synthase"/>
    <property type="match status" value="1"/>
</dbReference>
<dbReference type="NCBIfam" id="TIGR00114">
    <property type="entry name" value="lumazine-synth"/>
    <property type="match status" value="1"/>
</dbReference>
<dbReference type="Gene3D" id="3.40.50.960">
    <property type="entry name" value="Lumazine/riboflavin synthase"/>
    <property type="match status" value="1"/>
</dbReference>
<accession>A0A517ZNY7</accession>
<comment type="catalytic activity">
    <reaction evidence="6 9">
        <text>(2S)-2-hydroxy-3-oxobutyl phosphate + 5-amino-6-(D-ribitylamino)uracil = 6,7-dimethyl-8-(1-D-ribityl)lumazine + phosphate + 2 H2O + H(+)</text>
        <dbReference type="Rhea" id="RHEA:26152"/>
        <dbReference type="ChEBI" id="CHEBI:15377"/>
        <dbReference type="ChEBI" id="CHEBI:15378"/>
        <dbReference type="ChEBI" id="CHEBI:15934"/>
        <dbReference type="ChEBI" id="CHEBI:43474"/>
        <dbReference type="ChEBI" id="CHEBI:58201"/>
        <dbReference type="ChEBI" id="CHEBI:58830"/>
        <dbReference type="EC" id="2.5.1.78"/>
    </reaction>
</comment>
<keyword evidence="5 9" id="KW-0808">Transferase</keyword>
<evidence type="ECO:0000256" key="9">
    <source>
        <dbReference type="HAMAP-Rule" id="MF_00178"/>
    </source>
</evidence>
<reference evidence="10 11" key="1">
    <citation type="submission" date="2019-02" db="EMBL/GenBank/DDBJ databases">
        <title>Deep-cultivation of Planctomycetes and their phenomic and genomic characterization uncovers novel biology.</title>
        <authorList>
            <person name="Wiegand S."/>
            <person name="Jogler M."/>
            <person name="Boedeker C."/>
            <person name="Pinto D."/>
            <person name="Vollmers J."/>
            <person name="Rivas-Marin E."/>
            <person name="Kohn T."/>
            <person name="Peeters S.H."/>
            <person name="Heuer A."/>
            <person name="Rast P."/>
            <person name="Oberbeckmann S."/>
            <person name="Bunk B."/>
            <person name="Jeske O."/>
            <person name="Meyerdierks A."/>
            <person name="Storesund J.E."/>
            <person name="Kallscheuer N."/>
            <person name="Luecker S."/>
            <person name="Lage O.M."/>
            <person name="Pohl T."/>
            <person name="Merkel B.J."/>
            <person name="Hornburger P."/>
            <person name="Mueller R.-W."/>
            <person name="Bruemmer F."/>
            <person name="Labrenz M."/>
            <person name="Spormann A.M."/>
            <person name="Op den Camp H."/>
            <person name="Overmann J."/>
            <person name="Amann R."/>
            <person name="Jetten M.S.M."/>
            <person name="Mascher T."/>
            <person name="Medema M.H."/>
            <person name="Devos D.P."/>
            <person name="Kaster A.-K."/>
            <person name="Ovreas L."/>
            <person name="Rohde M."/>
            <person name="Galperin M.Y."/>
            <person name="Jogler C."/>
        </authorList>
    </citation>
    <scope>NUCLEOTIDE SEQUENCE [LARGE SCALE GENOMIC DNA]</scope>
    <source>
        <strain evidence="10 11">Mal52</strain>
    </source>
</reference>
<dbReference type="PANTHER" id="PTHR21058">
    <property type="entry name" value="6,7-DIMETHYL-8-RIBITYLLUMAZINE SYNTHASE DMRL SYNTHASE LUMAZINE SYNTHASE"/>
    <property type="match status" value="1"/>
</dbReference>
<dbReference type="SUPFAM" id="SSF52121">
    <property type="entry name" value="Lumazine synthase"/>
    <property type="match status" value="1"/>
</dbReference>
<dbReference type="AlphaFoldDB" id="A0A517ZNY7"/>
<dbReference type="InterPro" id="IPR034964">
    <property type="entry name" value="LS"/>
</dbReference>